<keyword evidence="3" id="KW-0175">Coiled coil</keyword>
<dbReference type="InterPro" id="IPR000014">
    <property type="entry name" value="PAS"/>
</dbReference>
<feature type="domain" description="Response regulatory" evidence="4">
    <location>
        <begin position="7"/>
        <end position="123"/>
    </location>
</feature>
<feature type="modified residue" description="4-aspartylphosphate" evidence="2">
    <location>
        <position position="58"/>
    </location>
</feature>
<dbReference type="GeneID" id="79265503"/>
<protein>
    <submittedName>
        <fullName evidence="6">Response regulator</fullName>
    </submittedName>
</protein>
<dbReference type="PROSITE" id="PS50110">
    <property type="entry name" value="RESPONSE_REGULATORY"/>
    <property type="match status" value="1"/>
</dbReference>
<evidence type="ECO:0000256" key="2">
    <source>
        <dbReference type="PROSITE-ProRule" id="PRU00169"/>
    </source>
</evidence>
<sequence>MATDDIRVLLLDDDPDLVDLARTVVERDHEGMTVETETDPDAAVERIREGGYDCVVTDYKMGRMDGLDLLRAVRAEEPELPVVFFTGKGSEEIAAEAINLGVTDYIRKDTGLDQFRILGNRIATLVAGQRAMRDAAAADRRIRQVYERITVAFVALDEEFRFTYLNAAAERLLGHDAESLLGEPVFDAFPSGDGTAAADAVREAMAEQRETHTETRLDIGDHHAHVELHAYPSADGVSVFVEDVTETVHREEELEELRTELEITEQQFRTLRQKVSRPPSPFR</sequence>
<dbReference type="NCBIfam" id="TIGR00229">
    <property type="entry name" value="sensory_box"/>
    <property type="match status" value="1"/>
</dbReference>
<evidence type="ECO:0000256" key="3">
    <source>
        <dbReference type="SAM" id="Coils"/>
    </source>
</evidence>
<comment type="caution">
    <text evidence="6">The sequence shown here is derived from an EMBL/GenBank/DDBJ whole genome shotgun (WGS) entry which is preliminary data.</text>
</comment>
<proteinExistence type="predicted"/>
<dbReference type="SUPFAM" id="SSF52172">
    <property type="entry name" value="CheY-like"/>
    <property type="match status" value="1"/>
</dbReference>
<reference evidence="6 7" key="1">
    <citation type="journal article" date="2019" name="Int. J. Syst. Evol. Microbiol.">
        <title>The Global Catalogue of Microorganisms (GCM) 10K type strain sequencing project: providing services to taxonomists for standard genome sequencing and annotation.</title>
        <authorList>
            <consortium name="The Broad Institute Genomics Platform"/>
            <consortium name="The Broad Institute Genome Sequencing Center for Infectious Disease"/>
            <person name="Wu L."/>
            <person name="Ma J."/>
        </authorList>
    </citation>
    <scope>NUCLEOTIDE SEQUENCE [LARGE SCALE GENOMIC DNA]</scope>
    <source>
        <strain evidence="6 7">DT85</strain>
    </source>
</reference>
<feature type="domain" description="PAS" evidence="5">
    <location>
        <begin position="138"/>
        <end position="208"/>
    </location>
</feature>
<dbReference type="Proteomes" id="UP001596398">
    <property type="component" value="Unassembled WGS sequence"/>
</dbReference>
<organism evidence="6 7">
    <name type="scientific">Halosegnis marinus</name>
    <dbReference type="NCBI Taxonomy" id="3034023"/>
    <lineage>
        <taxon>Archaea</taxon>
        <taxon>Methanobacteriati</taxon>
        <taxon>Methanobacteriota</taxon>
        <taxon>Stenosarchaea group</taxon>
        <taxon>Halobacteria</taxon>
        <taxon>Halobacteriales</taxon>
        <taxon>Natronomonadaceae</taxon>
        <taxon>Halosegnis</taxon>
    </lineage>
</organism>
<dbReference type="PANTHER" id="PTHR44591">
    <property type="entry name" value="STRESS RESPONSE REGULATOR PROTEIN 1"/>
    <property type="match status" value="1"/>
</dbReference>
<dbReference type="Pfam" id="PF08448">
    <property type="entry name" value="PAS_4"/>
    <property type="match status" value="1"/>
</dbReference>
<dbReference type="AlphaFoldDB" id="A0ABD5ZJZ4"/>
<dbReference type="CDD" id="cd00156">
    <property type="entry name" value="REC"/>
    <property type="match status" value="1"/>
</dbReference>
<dbReference type="InterPro" id="IPR001789">
    <property type="entry name" value="Sig_transdc_resp-reg_receiver"/>
</dbReference>
<dbReference type="InterPro" id="IPR013656">
    <property type="entry name" value="PAS_4"/>
</dbReference>
<dbReference type="InterPro" id="IPR011006">
    <property type="entry name" value="CheY-like_superfamily"/>
</dbReference>
<evidence type="ECO:0000313" key="6">
    <source>
        <dbReference type="EMBL" id="MFC7233842.1"/>
    </source>
</evidence>
<dbReference type="PROSITE" id="PS50112">
    <property type="entry name" value="PAS"/>
    <property type="match status" value="1"/>
</dbReference>
<dbReference type="SUPFAM" id="SSF55785">
    <property type="entry name" value="PYP-like sensor domain (PAS domain)"/>
    <property type="match status" value="1"/>
</dbReference>
<dbReference type="InterPro" id="IPR050595">
    <property type="entry name" value="Bact_response_regulator"/>
</dbReference>
<dbReference type="Pfam" id="PF00072">
    <property type="entry name" value="Response_reg"/>
    <property type="match status" value="1"/>
</dbReference>
<dbReference type="PANTHER" id="PTHR44591:SF3">
    <property type="entry name" value="RESPONSE REGULATORY DOMAIN-CONTAINING PROTEIN"/>
    <property type="match status" value="1"/>
</dbReference>
<evidence type="ECO:0000256" key="1">
    <source>
        <dbReference type="ARBA" id="ARBA00022553"/>
    </source>
</evidence>
<name>A0ABD5ZJZ4_9EURY</name>
<dbReference type="Gene3D" id="3.40.50.2300">
    <property type="match status" value="1"/>
</dbReference>
<dbReference type="SMART" id="SM00091">
    <property type="entry name" value="PAS"/>
    <property type="match status" value="1"/>
</dbReference>
<dbReference type="CDD" id="cd00130">
    <property type="entry name" value="PAS"/>
    <property type="match status" value="1"/>
</dbReference>
<dbReference type="EMBL" id="JBHTAP010000001">
    <property type="protein sequence ID" value="MFC7233842.1"/>
    <property type="molecule type" value="Genomic_DNA"/>
</dbReference>
<feature type="coiled-coil region" evidence="3">
    <location>
        <begin position="247"/>
        <end position="274"/>
    </location>
</feature>
<evidence type="ECO:0000259" key="5">
    <source>
        <dbReference type="PROSITE" id="PS50112"/>
    </source>
</evidence>
<keyword evidence="1 2" id="KW-0597">Phosphoprotein</keyword>
<dbReference type="SMART" id="SM00448">
    <property type="entry name" value="REC"/>
    <property type="match status" value="1"/>
</dbReference>
<dbReference type="InterPro" id="IPR035965">
    <property type="entry name" value="PAS-like_dom_sf"/>
</dbReference>
<dbReference type="Gene3D" id="3.30.450.20">
    <property type="entry name" value="PAS domain"/>
    <property type="match status" value="1"/>
</dbReference>
<evidence type="ECO:0000313" key="7">
    <source>
        <dbReference type="Proteomes" id="UP001596398"/>
    </source>
</evidence>
<dbReference type="RefSeq" id="WP_276234838.1">
    <property type="nucleotide sequence ID" value="NZ_CP119802.1"/>
</dbReference>
<accession>A0ABD5ZJZ4</accession>
<keyword evidence="7" id="KW-1185">Reference proteome</keyword>
<gene>
    <name evidence="6" type="ORF">ACFQJ4_00790</name>
</gene>
<evidence type="ECO:0000259" key="4">
    <source>
        <dbReference type="PROSITE" id="PS50110"/>
    </source>
</evidence>